<organism evidence="2 3">
    <name type="scientific">Trypanosoma vivax (strain Y486)</name>
    <dbReference type="NCBI Taxonomy" id="1055687"/>
    <lineage>
        <taxon>Eukaryota</taxon>
        <taxon>Discoba</taxon>
        <taxon>Euglenozoa</taxon>
        <taxon>Kinetoplastea</taxon>
        <taxon>Metakinetoplastina</taxon>
        <taxon>Trypanosomatida</taxon>
        <taxon>Trypanosomatidae</taxon>
        <taxon>Trypanosoma</taxon>
        <taxon>Duttonella</taxon>
    </lineage>
</organism>
<dbReference type="VEuPathDB" id="TriTrypDB:TvY486_0045570"/>
<keyword evidence="1" id="KW-0732">Signal</keyword>
<feature type="non-terminal residue" evidence="2">
    <location>
        <position position="269"/>
    </location>
</feature>
<proteinExistence type="predicted"/>
<feature type="chain" id="PRO_5003390938" evidence="1">
    <location>
        <begin position="26"/>
        <end position="269"/>
    </location>
</feature>
<dbReference type="PROSITE" id="PS51257">
    <property type="entry name" value="PROKAR_LIPOPROTEIN"/>
    <property type="match status" value="1"/>
</dbReference>
<dbReference type="AlphaFoldDB" id="F9WVN0"/>
<evidence type="ECO:0000313" key="3">
    <source>
        <dbReference type="Proteomes" id="UP000009027"/>
    </source>
</evidence>
<evidence type="ECO:0000256" key="1">
    <source>
        <dbReference type="SAM" id="SignalP"/>
    </source>
</evidence>
<name>F9WVN0_TRYVY</name>
<protein>
    <submittedName>
        <fullName evidence="2">Uncharacterized protein</fullName>
    </submittedName>
</protein>
<accession>F9WVN0</accession>
<dbReference type="EMBL" id="CAEX01008035">
    <property type="protein sequence ID" value="CCD21638.1"/>
    <property type="molecule type" value="Genomic_DNA"/>
</dbReference>
<dbReference type="Proteomes" id="UP000009027">
    <property type="component" value="Unassembled WGS sequence"/>
</dbReference>
<evidence type="ECO:0000313" key="2">
    <source>
        <dbReference type="EMBL" id="CCD21638.1"/>
    </source>
</evidence>
<keyword evidence="3" id="KW-1185">Reference proteome</keyword>
<sequence>MAGCGRSLAFVAVAFAFLVAASCWAASPKGLATGDAALLCRQAKAFEGASALAAQYAGSLFAMAAEAAANAASVEGAAQVTQAWLAQAGTAAVGENEGGRGGWKQAKSDARSPADAFLRDAKQAATQLATKALELVSAGRTAAESHAALSGYLLTLGAVATSSASGNGYSCLAAGTKVEAEGTIKTNAHKLVHDICTQHVSLATGKLTAVTQALKDRVALTTSSESDKQGTGRNGNDECPLLGLAATTNQAYAGLVLKHAGGATEDLTG</sequence>
<reference evidence="2 3" key="1">
    <citation type="journal article" date="2012" name="Proc. Natl. Acad. Sci. U.S.A.">
        <title>Antigenic diversity is generated by distinct evolutionary mechanisms in African trypanosome species.</title>
        <authorList>
            <person name="Jackson A.P."/>
            <person name="Berry A."/>
            <person name="Aslett M."/>
            <person name="Allison H.C."/>
            <person name="Burton P."/>
            <person name="Vavrova-Anderson J."/>
            <person name="Brown R."/>
            <person name="Browne H."/>
            <person name="Corton N."/>
            <person name="Hauser H."/>
            <person name="Gamble J."/>
            <person name="Gilderthorp R."/>
            <person name="Marcello L."/>
            <person name="McQuillan J."/>
            <person name="Otto T.D."/>
            <person name="Quail M.A."/>
            <person name="Sanders M.J."/>
            <person name="van Tonder A."/>
            <person name="Ginger M.L."/>
            <person name="Field M.C."/>
            <person name="Barry J.D."/>
            <person name="Hertz-Fowler C."/>
            <person name="Berriman M."/>
        </authorList>
    </citation>
    <scope>NUCLEOTIDE SEQUENCE</scope>
    <source>
        <strain evidence="2 3">Y486</strain>
    </source>
</reference>
<feature type="signal peptide" evidence="1">
    <location>
        <begin position="1"/>
        <end position="25"/>
    </location>
</feature>
<gene>
    <name evidence="2" type="ORF">TvY486_0045570</name>
</gene>